<evidence type="ECO:0000313" key="2">
    <source>
        <dbReference type="Proteomes" id="UP001476798"/>
    </source>
</evidence>
<organism evidence="1 2">
    <name type="scientific">Goodea atripinnis</name>
    <dbReference type="NCBI Taxonomy" id="208336"/>
    <lineage>
        <taxon>Eukaryota</taxon>
        <taxon>Metazoa</taxon>
        <taxon>Chordata</taxon>
        <taxon>Craniata</taxon>
        <taxon>Vertebrata</taxon>
        <taxon>Euteleostomi</taxon>
        <taxon>Actinopterygii</taxon>
        <taxon>Neopterygii</taxon>
        <taxon>Teleostei</taxon>
        <taxon>Neoteleostei</taxon>
        <taxon>Acanthomorphata</taxon>
        <taxon>Ovalentaria</taxon>
        <taxon>Atherinomorphae</taxon>
        <taxon>Cyprinodontiformes</taxon>
        <taxon>Goodeidae</taxon>
        <taxon>Goodea</taxon>
    </lineage>
</organism>
<feature type="non-terminal residue" evidence="1">
    <location>
        <position position="1"/>
    </location>
</feature>
<dbReference type="Proteomes" id="UP001476798">
    <property type="component" value="Unassembled WGS sequence"/>
</dbReference>
<gene>
    <name evidence="1" type="ORF">GOODEAATRI_011069</name>
</gene>
<name>A0ABV0NX26_9TELE</name>
<keyword evidence="2" id="KW-1185">Reference proteome</keyword>
<comment type="caution">
    <text evidence="1">The sequence shown here is derived from an EMBL/GenBank/DDBJ whole genome shotgun (WGS) entry which is preliminary data.</text>
</comment>
<protein>
    <submittedName>
        <fullName evidence="1">Uncharacterized protein</fullName>
    </submittedName>
</protein>
<accession>A0ABV0NX26</accession>
<evidence type="ECO:0000313" key="1">
    <source>
        <dbReference type="EMBL" id="MEQ2174747.1"/>
    </source>
</evidence>
<dbReference type="EMBL" id="JAHRIO010050643">
    <property type="protein sequence ID" value="MEQ2174747.1"/>
    <property type="molecule type" value="Genomic_DNA"/>
</dbReference>
<reference evidence="1 2" key="1">
    <citation type="submission" date="2021-06" db="EMBL/GenBank/DDBJ databases">
        <authorList>
            <person name="Palmer J.M."/>
        </authorList>
    </citation>
    <scope>NUCLEOTIDE SEQUENCE [LARGE SCALE GENOMIC DNA]</scope>
    <source>
        <strain evidence="1 2">GA_2019</strain>
        <tissue evidence="1">Muscle</tissue>
    </source>
</reference>
<proteinExistence type="predicted"/>
<sequence>VAPKPLTSAPQVVTTSQTQQRLIMPATPLPQIQPNFTNLPPGTVLASAPGGSNVGYAVVPAQYVTQQSQFVTLASSSTFSASSSIQTQAKLPYNGLQLQAIGLPEELLRVLREVRVQQQTAAKTKLSSQISDLLMRTTPIISSGGGRLPYTFVTKEVLEATCECLLEQAKRAEQTHQPQEEAERMILEEFGHCLMSIISSAGKAKADCASINC</sequence>